<feature type="region of interest" description="Disordered" evidence="1">
    <location>
        <begin position="305"/>
        <end position="344"/>
    </location>
</feature>
<dbReference type="EMBL" id="MU155168">
    <property type="protein sequence ID" value="KAF9482255.1"/>
    <property type="molecule type" value="Genomic_DNA"/>
</dbReference>
<feature type="transmembrane region" description="Helical" evidence="2">
    <location>
        <begin position="188"/>
        <end position="210"/>
    </location>
</feature>
<keyword evidence="2" id="KW-0812">Transmembrane</keyword>
<name>A0A9P5Z8N5_9AGAR</name>
<dbReference type="Proteomes" id="UP000807469">
    <property type="component" value="Unassembled WGS sequence"/>
</dbReference>
<sequence length="357" mass="39575">MVNFPAPVGGTVLPVDFAPSIVFAVLYALLVPLTFYRMVDRRSRTILLLGTVSFSIERIVIFVLRALMAHSESKRLSNGLEKYMQVSLGMGFIGIANDLANILRCLLVNPTYGSDLYFQSPGAATKGSVVPPPPEGTPDQPRLRAHIRQWTGLLGLSFLAATVPGIIANSDYTASFDNQAKADKTATLRNVSSAIALVLTVVMYAIAWWGYRRLTRVSKKGILVLGQLTVLITTIALYRLVVMRHRTTSLTAPSVLNTPGNKAAFYILHVLPEWLTTVVLVAYNVRKTFGTGPWGDWRWQDETEKEKQKRLKREAKKREKAAKKGGHIVLSEENGQNMELTHIDREKKVDTRLVASG</sequence>
<keyword evidence="2" id="KW-0472">Membrane</keyword>
<dbReference type="AlphaFoldDB" id="A0A9P5Z8N5"/>
<keyword evidence="2" id="KW-1133">Transmembrane helix</keyword>
<feature type="transmembrane region" description="Helical" evidence="2">
    <location>
        <begin position="150"/>
        <end position="168"/>
    </location>
</feature>
<evidence type="ECO:0000313" key="4">
    <source>
        <dbReference type="Proteomes" id="UP000807469"/>
    </source>
</evidence>
<evidence type="ECO:0000256" key="1">
    <source>
        <dbReference type="SAM" id="MobiDB-lite"/>
    </source>
</evidence>
<proteinExistence type="predicted"/>
<organism evidence="3 4">
    <name type="scientific">Pholiota conissans</name>
    <dbReference type="NCBI Taxonomy" id="109636"/>
    <lineage>
        <taxon>Eukaryota</taxon>
        <taxon>Fungi</taxon>
        <taxon>Dikarya</taxon>
        <taxon>Basidiomycota</taxon>
        <taxon>Agaricomycotina</taxon>
        <taxon>Agaricomycetes</taxon>
        <taxon>Agaricomycetidae</taxon>
        <taxon>Agaricales</taxon>
        <taxon>Agaricineae</taxon>
        <taxon>Strophariaceae</taxon>
        <taxon>Pholiota</taxon>
    </lineage>
</organism>
<keyword evidence="4" id="KW-1185">Reference proteome</keyword>
<feature type="transmembrane region" description="Helical" evidence="2">
    <location>
        <begin position="46"/>
        <end position="68"/>
    </location>
</feature>
<reference evidence="3" key="1">
    <citation type="submission" date="2020-11" db="EMBL/GenBank/DDBJ databases">
        <authorList>
            <consortium name="DOE Joint Genome Institute"/>
            <person name="Ahrendt S."/>
            <person name="Riley R."/>
            <person name="Andreopoulos W."/>
            <person name="Labutti K."/>
            <person name="Pangilinan J."/>
            <person name="Ruiz-Duenas F.J."/>
            <person name="Barrasa J.M."/>
            <person name="Sanchez-Garcia M."/>
            <person name="Camarero S."/>
            <person name="Miyauchi S."/>
            <person name="Serrano A."/>
            <person name="Linde D."/>
            <person name="Babiker R."/>
            <person name="Drula E."/>
            <person name="Ayuso-Fernandez I."/>
            <person name="Pacheco R."/>
            <person name="Padilla G."/>
            <person name="Ferreira P."/>
            <person name="Barriuso J."/>
            <person name="Kellner H."/>
            <person name="Castanera R."/>
            <person name="Alfaro M."/>
            <person name="Ramirez L."/>
            <person name="Pisabarro A.G."/>
            <person name="Kuo A."/>
            <person name="Tritt A."/>
            <person name="Lipzen A."/>
            <person name="He G."/>
            <person name="Yan M."/>
            <person name="Ng V."/>
            <person name="Cullen D."/>
            <person name="Martin F."/>
            <person name="Rosso M.-N."/>
            <person name="Henrissat B."/>
            <person name="Hibbett D."/>
            <person name="Martinez A.T."/>
            <person name="Grigoriev I.V."/>
        </authorList>
    </citation>
    <scope>NUCLEOTIDE SEQUENCE</scope>
    <source>
        <strain evidence="3">CIRM-BRFM 674</strain>
    </source>
</reference>
<feature type="transmembrane region" description="Helical" evidence="2">
    <location>
        <begin position="20"/>
        <end position="39"/>
    </location>
</feature>
<feature type="compositionally biased region" description="Basic residues" evidence="1">
    <location>
        <begin position="308"/>
        <end position="326"/>
    </location>
</feature>
<comment type="caution">
    <text evidence="3">The sequence shown here is derived from an EMBL/GenBank/DDBJ whole genome shotgun (WGS) entry which is preliminary data.</text>
</comment>
<evidence type="ECO:0000256" key="2">
    <source>
        <dbReference type="SAM" id="Phobius"/>
    </source>
</evidence>
<gene>
    <name evidence="3" type="ORF">BDN70DRAFT_875367</name>
</gene>
<dbReference type="OrthoDB" id="2562239at2759"/>
<feature type="transmembrane region" description="Helical" evidence="2">
    <location>
        <begin position="222"/>
        <end position="243"/>
    </location>
</feature>
<feature type="transmembrane region" description="Helical" evidence="2">
    <location>
        <begin position="263"/>
        <end position="283"/>
    </location>
</feature>
<feature type="transmembrane region" description="Helical" evidence="2">
    <location>
        <begin position="88"/>
        <end position="107"/>
    </location>
</feature>
<evidence type="ECO:0000313" key="3">
    <source>
        <dbReference type="EMBL" id="KAF9482255.1"/>
    </source>
</evidence>
<accession>A0A9P5Z8N5</accession>
<protein>
    <submittedName>
        <fullName evidence="3">Uncharacterized protein</fullName>
    </submittedName>
</protein>